<comment type="caution">
    <text evidence="1">The sequence shown here is derived from an EMBL/GenBank/DDBJ whole genome shotgun (WGS) entry which is preliminary data.</text>
</comment>
<dbReference type="AlphaFoldDB" id="A0AAV1VCX4"/>
<evidence type="ECO:0000313" key="2">
    <source>
        <dbReference type="Proteomes" id="UP001162060"/>
    </source>
</evidence>
<reference evidence="1" key="1">
    <citation type="submission" date="2024-01" db="EMBL/GenBank/DDBJ databases">
        <authorList>
            <person name="Webb A."/>
        </authorList>
    </citation>
    <scope>NUCLEOTIDE SEQUENCE</scope>
    <source>
        <strain evidence="1">Pm1</strain>
    </source>
</reference>
<sequence>MGTNTEMWTHIVSYFDGKQNGKTKFINTSITYDKLQRARSQSGSDIEGHSDNMFNLWEPFETFGACRCCDRVLGRHN</sequence>
<protein>
    <submittedName>
        <fullName evidence="1">Uncharacterized protein</fullName>
    </submittedName>
</protein>
<dbReference type="EMBL" id="CAKLBY020000297">
    <property type="protein sequence ID" value="CAK7943319.1"/>
    <property type="molecule type" value="Genomic_DNA"/>
</dbReference>
<proteinExistence type="predicted"/>
<name>A0AAV1VCX4_9STRA</name>
<gene>
    <name evidence="1" type="ORF">PM001_LOCUS28469</name>
</gene>
<accession>A0AAV1VCX4</accession>
<dbReference type="Proteomes" id="UP001162060">
    <property type="component" value="Unassembled WGS sequence"/>
</dbReference>
<organism evidence="1 2">
    <name type="scientific">Peronospora matthiolae</name>
    <dbReference type="NCBI Taxonomy" id="2874970"/>
    <lineage>
        <taxon>Eukaryota</taxon>
        <taxon>Sar</taxon>
        <taxon>Stramenopiles</taxon>
        <taxon>Oomycota</taxon>
        <taxon>Peronosporomycetes</taxon>
        <taxon>Peronosporales</taxon>
        <taxon>Peronosporaceae</taxon>
        <taxon>Peronospora</taxon>
    </lineage>
</organism>
<evidence type="ECO:0000313" key="1">
    <source>
        <dbReference type="EMBL" id="CAK7943319.1"/>
    </source>
</evidence>